<keyword evidence="2" id="KW-0479">Metal-binding</keyword>
<keyword evidence="5" id="KW-1185">Reference proteome</keyword>
<dbReference type="Pfam" id="PF13359">
    <property type="entry name" value="DDE_Tnp_4"/>
    <property type="match status" value="1"/>
</dbReference>
<evidence type="ECO:0000313" key="5">
    <source>
        <dbReference type="Proteomes" id="UP000078512"/>
    </source>
</evidence>
<dbReference type="EMBL" id="KV442062">
    <property type="protein sequence ID" value="OAQ26917.1"/>
    <property type="molecule type" value="Genomic_DNA"/>
</dbReference>
<reference evidence="4 5" key="1">
    <citation type="submission" date="2016-05" db="EMBL/GenBank/DDBJ databases">
        <title>Genome sequencing reveals origins of a unique bacterial endosymbiosis in the earliest lineages of terrestrial Fungi.</title>
        <authorList>
            <consortium name="DOE Joint Genome Institute"/>
            <person name="Uehling J."/>
            <person name="Gryganskyi A."/>
            <person name="Hameed K."/>
            <person name="Tschaplinski T."/>
            <person name="Misztal P."/>
            <person name="Wu S."/>
            <person name="Desiro A."/>
            <person name="Vande Pol N."/>
            <person name="Du Z.-Y."/>
            <person name="Zienkiewicz A."/>
            <person name="Zienkiewicz K."/>
            <person name="Morin E."/>
            <person name="Tisserant E."/>
            <person name="Splivallo R."/>
            <person name="Hainaut M."/>
            <person name="Henrissat B."/>
            <person name="Ohm R."/>
            <person name="Kuo A."/>
            <person name="Yan J."/>
            <person name="Lipzen A."/>
            <person name="Nolan M."/>
            <person name="Labutti K."/>
            <person name="Barry K."/>
            <person name="Goldstein A."/>
            <person name="Labbe J."/>
            <person name="Schadt C."/>
            <person name="Tuskan G."/>
            <person name="Grigoriev I."/>
            <person name="Martin F."/>
            <person name="Vilgalys R."/>
            <person name="Bonito G."/>
        </authorList>
    </citation>
    <scope>NUCLEOTIDE SEQUENCE [LARGE SCALE GENOMIC DNA]</scope>
    <source>
        <strain evidence="4 5">AG-77</strain>
    </source>
</reference>
<dbReference type="GO" id="GO:0046872">
    <property type="term" value="F:metal ion binding"/>
    <property type="evidence" value="ECO:0007669"/>
    <property type="project" value="UniProtKB-KW"/>
</dbReference>
<dbReference type="Proteomes" id="UP000078512">
    <property type="component" value="Unassembled WGS sequence"/>
</dbReference>
<proteinExistence type="predicted"/>
<protein>
    <recommendedName>
        <fullName evidence="3">DDE Tnp4 domain-containing protein</fullName>
    </recommendedName>
</protein>
<evidence type="ECO:0000259" key="3">
    <source>
        <dbReference type="Pfam" id="PF13359"/>
    </source>
</evidence>
<feature type="domain" description="DDE Tnp4" evidence="3">
    <location>
        <begin position="143"/>
        <end position="206"/>
    </location>
</feature>
<name>A0A197JNT8_9FUNG</name>
<dbReference type="OrthoDB" id="2436872at2759"/>
<accession>A0A197JNT8</accession>
<organism evidence="4 5">
    <name type="scientific">Linnemannia elongata AG-77</name>
    <dbReference type="NCBI Taxonomy" id="1314771"/>
    <lineage>
        <taxon>Eukaryota</taxon>
        <taxon>Fungi</taxon>
        <taxon>Fungi incertae sedis</taxon>
        <taxon>Mucoromycota</taxon>
        <taxon>Mortierellomycotina</taxon>
        <taxon>Mortierellomycetes</taxon>
        <taxon>Mortierellales</taxon>
        <taxon>Mortierellaceae</taxon>
        <taxon>Linnemannia</taxon>
    </lineage>
</organism>
<evidence type="ECO:0000256" key="1">
    <source>
        <dbReference type="ARBA" id="ARBA00001968"/>
    </source>
</evidence>
<sequence length="209" mass="24314">MPVRRRYTERQLLIRQYKDKFALAWEELMILLQGHQVHPYLPIAYCEILSRLYTARHFKSWMRMSVSTALRDQVLPQYAPGKFRNIIRLAPKQFDALLVLIQNNYIFKSQDQVRPQPPVGIQLLVAHYSLGTENLSTHKLTLGRFTFVSTGYDGSMNDSLAYRATRLHMDPDELFQGKEYLLADAGYSITSTVIPLYKGTDIIPQEQRF</sequence>
<dbReference type="AlphaFoldDB" id="A0A197JNT8"/>
<comment type="cofactor">
    <cofactor evidence="1">
        <name>a divalent metal cation</name>
        <dbReference type="ChEBI" id="CHEBI:60240"/>
    </cofactor>
</comment>
<dbReference type="InterPro" id="IPR027806">
    <property type="entry name" value="HARBI1_dom"/>
</dbReference>
<evidence type="ECO:0000256" key="2">
    <source>
        <dbReference type="ARBA" id="ARBA00022723"/>
    </source>
</evidence>
<evidence type="ECO:0000313" key="4">
    <source>
        <dbReference type="EMBL" id="OAQ26917.1"/>
    </source>
</evidence>
<gene>
    <name evidence="4" type="ORF">K457DRAFT_21736</name>
</gene>